<dbReference type="Gene3D" id="3.30.1390.10">
    <property type="match status" value="1"/>
</dbReference>
<accession>A0A1E5XTU1</accession>
<dbReference type="PANTHER" id="PTHR33473:SF19">
    <property type="entry name" value="ATP-DEPENDENT CLP PROTEASE ADAPTER PROTEIN CLPS"/>
    <property type="match status" value="1"/>
</dbReference>
<dbReference type="InterPro" id="IPR003769">
    <property type="entry name" value="ClpS_core"/>
</dbReference>
<dbReference type="PANTHER" id="PTHR33473">
    <property type="entry name" value="ATP-DEPENDENT CLP PROTEASE ADAPTER PROTEIN CLPS1, CHLOROPLASTIC"/>
    <property type="match status" value="1"/>
</dbReference>
<dbReference type="AlphaFoldDB" id="A0A1E5XTU1"/>
<keyword evidence="4" id="KW-1185">Reference proteome</keyword>
<dbReference type="FunFam" id="3.30.1390.10:FF:000002">
    <property type="entry name" value="ATP-dependent Clp protease adapter protein ClpS"/>
    <property type="match status" value="1"/>
</dbReference>
<dbReference type="OrthoDB" id="9796121at2"/>
<reference evidence="3 4" key="1">
    <citation type="journal article" date="2015" name="Genome Announc.">
        <title>Genome Assemblies of Three Soil-Associated Devosia species: D. insulae, D. limi, and D. soli.</title>
        <authorList>
            <person name="Hassan Y.I."/>
            <person name="Lepp D."/>
            <person name="Zhou T."/>
        </authorList>
    </citation>
    <scope>NUCLEOTIDE SEQUENCE [LARGE SCALE GENOMIC DNA]</scope>
    <source>
        <strain evidence="3 4">DS-56</strain>
    </source>
</reference>
<protein>
    <recommendedName>
        <fullName evidence="1">ATP-dependent Clp protease adapter protein ClpS</fullName>
    </recommendedName>
</protein>
<name>A0A1E5XTU1_9HYPH</name>
<dbReference type="Proteomes" id="UP000095463">
    <property type="component" value="Unassembled WGS sequence"/>
</dbReference>
<dbReference type="GO" id="GO:0006508">
    <property type="term" value="P:proteolysis"/>
    <property type="evidence" value="ECO:0007669"/>
    <property type="project" value="UniProtKB-UniRule"/>
</dbReference>
<comment type="similarity">
    <text evidence="1">Belongs to the ClpS family.</text>
</comment>
<organism evidence="3 4">
    <name type="scientific">Devosia insulae DS-56</name>
    <dbReference type="NCBI Taxonomy" id="1116389"/>
    <lineage>
        <taxon>Bacteria</taxon>
        <taxon>Pseudomonadati</taxon>
        <taxon>Pseudomonadota</taxon>
        <taxon>Alphaproteobacteria</taxon>
        <taxon>Hyphomicrobiales</taxon>
        <taxon>Devosiaceae</taxon>
        <taxon>Devosia</taxon>
    </lineage>
</organism>
<evidence type="ECO:0000259" key="2">
    <source>
        <dbReference type="Pfam" id="PF02617"/>
    </source>
</evidence>
<gene>
    <name evidence="1 3" type="primary">clpS</name>
    <name evidence="3" type="ORF">VW23_013860</name>
</gene>
<dbReference type="GO" id="GO:0030163">
    <property type="term" value="P:protein catabolic process"/>
    <property type="evidence" value="ECO:0007669"/>
    <property type="project" value="InterPro"/>
</dbReference>
<dbReference type="RefSeq" id="WP_069908881.1">
    <property type="nucleotide sequence ID" value="NZ_LAJE02000107.1"/>
</dbReference>
<evidence type="ECO:0000256" key="1">
    <source>
        <dbReference type="HAMAP-Rule" id="MF_00302"/>
    </source>
</evidence>
<evidence type="ECO:0000313" key="3">
    <source>
        <dbReference type="EMBL" id="OEO31983.1"/>
    </source>
</evidence>
<feature type="domain" description="Adaptor protein ClpS core" evidence="2">
    <location>
        <begin position="19"/>
        <end position="97"/>
    </location>
</feature>
<dbReference type="InterPro" id="IPR022935">
    <property type="entry name" value="ClpS"/>
</dbReference>
<proteinExistence type="inferred from homology"/>
<dbReference type="SUPFAM" id="SSF54736">
    <property type="entry name" value="ClpS-like"/>
    <property type="match status" value="1"/>
</dbReference>
<dbReference type="Pfam" id="PF02617">
    <property type="entry name" value="ClpS"/>
    <property type="match status" value="1"/>
</dbReference>
<dbReference type="GO" id="GO:0008233">
    <property type="term" value="F:peptidase activity"/>
    <property type="evidence" value="ECO:0007669"/>
    <property type="project" value="UniProtKB-KW"/>
</dbReference>
<dbReference type="EMBL" id="LAJE02000107">
    <property type="protein sequence ID" value="OEO31983.1"/>
    <property type="molecule type" value="Genomic_DNA"/>
</dbReference>
<sequence length="102" mass="11551">MANDTDTKPRTRTAPKVARPPLHKVILLNDDFTPREFVVRVLKAEFRITEDQAHRIMITAHTKGSCVVAVFTQEIAESKATRATEMARNEGFPLLFTTEPEE</sequence>
<dbReference type="InterPro" id="IPR014719">
    <property type="entry name" value="Ribosomal_bL12_C/ClpS-like"/>
</dbReference>
<dbReference type="NCBIfam" id="NF009564">
    <property type="entry name" value="PRK13019.1-4"/>
    <property type="match status" value="1"/>
</dbReference>
<evidence type="ECO:0000313" key="4">
    <source>
        <dbReference type="Proteomes" id="UP000095463"/>
    </source>
</evidence>
<keyword evidence="3" id="KW-0378">Hydrolase</keyword>
<dbReference type="HAMAP" id="MF_00302">
    <property type="entry name" value="ClpS"/>
    <property type="match status" value="1"/>
</dbReference>
<comment type="subunit">
    <text evidence="1">Binds to the N-terminal domain of the chaperone ClpA.</text>
</comment>
<keyword evidence="3" id="KW-0645">Protease</keyword>
<comment type="caution">
    <text evidence="3">The sequence shown here is derived from an EMBL/GenBank/DDBJ whole genome shotgun (WGS) entry which is preliminary data.</text>
</comment>
<comment type="function">
    <text evidence="1">Involved in the modulation of the specificity of the ClpAP-mediated ATP-dependent protein degradation.</text>
</comment>